<proteinExistence type="predicted"/>
<name>A0A2Z6S720_9GLOM</name>
<protein>
    <recommendedName>
        <fullName evidence="4">HMG box domain-containing protein</fullName>
    </recommendedName>
</protein>
<evidence type="ECO:0000313" key="3">
    <source>
        <dbReference type="Proteomes" id="UP000247702"/>
    </source>
</evidence>
<accession>A0A2Z6S720</accession>
<dbReference type="InterPro" id="IPR036910">
    <property type="entry name" value="HMG_box_dom_sf"/>
</dbReference>
<evidence type="ECO:0008006" key="4">
    <source>
        <dbReference type="Google" id="ProtNLM"/>
    </source>
</evidence>
<dbReference type="EMBL" id="BLAL01000034">
    <property type="protein sequence ID" value="GES78194.1"/>
    <property type="molecule type" value="Genomic_DNA"/>
</dbReference>
<evidence type="ECO:0000313" key="1">
    <source>
        <dbReference type="EMBL" id="GBC06655.1"/>
    </source>
</evidence>
<dbReference type="Proteomes" id="UP000615446">
    <property type="component" value="Unassembled WGS sequence"/>
</dbReference>
<sequence length="254" mass="29559">MLTFNILYREETITILGPNNNYIEITFPTSKEILDRNYKGNLNSFFLFQNDLKKVIKDSKSSSNQFIEFTNNIPTIWEKTPEIIKNKYKVLSEELEKLNKNKSSDLKILSFDPKNLGQKKKYKRKPKENHIRNYNKNKSNKEENFMSKLRDDKNVSLMKPKMNPPPVISSVIQPLNLPEVNDILMLPPDENCSSFQLMETGTLMSTSPPDVNYSMIPPTILMENTGPPPGIINYDQYSECLIFNEYLAYSNEFY</sequence>
<reference evidence="1 3" key="1">
    <citation type="submission" date="2017-11" db="EMBL/GenBank/DDBJ databases">
        <title>The genome of Rhizophagus clarus HR1 reveals common genetic basis of auxotrophy among arbuscular mycorrhizal fungi.</title>
        <authorList>
            <person name="Kobayashi Y."/>
        </authorList>
    </citation>
    <scope>NUCLEOTIDE SEQUENCE [LARGE SCALE GENOMIC DNA]</scope>
    <source>
        <strain evidence="1 3">HR1</strain>
    </source>
</reference>
<dbReference type="Proteomes" id="UP000247702">
    <property type="component" value="Unassembled WGS sequence"/>
</dbReference>
<keyword evidence="3" id="KW-1185">Reference proteome</keyword>
<dbReference type="AlphaFoldDB" id="A0A2Z6S720"/>
<gene>
    <name evidence="2" type="ORF">RCL2_000550800</name>
    <name evidence="1" type="ORF">RclHR1_00070022</name>
</gene>
<dbReference type="OrthoDB" id="2380909at2759"/>
<dbReference type="SUPFAM" id="SSF47095">
    <property type="entry name" value="HMG-box"/>
    <property type="match status" value="1"/>
</dbReference>
<organism evidence="1 3">
    <name type="scientific">Rhizophagus clarus</name>
    <dbReference type="NCBI Taxonomy" id="94130"/>
    <lineage>
        <taxon>Eukaryota</taxon>
        <taxon>Fungi</taxon>
        <taxon>Fungi incertae sedis</taxon>
        <taxon>Mucoromycota</taxon>
        <taxon>Glomeromycotina</taxon>
        <taxon>Glomeromycetes</taxon>
        <taxon>Glomerales</taxon>
        <taxon>Glomeraceae</taxon>
        <taxon>Rhizophagus</taxon>
    </lineage>
</organism>
<dbReference type="EMBL" id="BEXD01004092">
    <property type="protein sequence ID" value="GBC06655.1"/>
    <property type="molecule type" value="Genomic_DNA"/>
</dbReference>
<reference evidence="2" key="2">
    <citation type="submission" date="2019-10" db="EMBL/GenBank/DDBJ databases">
        <title>Conservation and host-specific expression of non-tandemly repeated heterogenous ribosome RNA gene in arbuscular mycorrhizal fungi.</title>
        <authorList>
            <person name="Maeda T."/>
            <person name="Kobayashi Y."/>
            <person name="Nakagawa T."/>
            <person name="Ezawa T."/>
            <person name="Yamaguchi K."/>
            <person name="Bino T."/>
            <person name="Nishimoto Y."/>
            <person name="Shigenobu S."/>
            <person name="Kawaguchi M."/>
        </authorList>
    </citation>
    <scope>NUCLEOTIDE SEQUENCE</scope>
    <source>
        <strain evidence="2">HR1</strain>
    </source>
</reference>
<comment type="caution">
    <text evidence="1">The sequence shown here is derived from an EMBL/GenBank/DDBJ whole genome shotgun (WGS) entry which is preliminary data.</text>
</comment>
<evidence type="ECO:0000313" key="2">
    <source>
        <dbReference type="EMBL" id="GES78194.1"/>
    </source>
</evidence>